<dbReference type="Proteomes" id="UP000195897">
    <property type="component" value="Unassembled WGS sequence"/>
</dbReference>
<dbReference type="Pfam" id="PF02033">
    <property type="entry name" value="RBFA"/>
    <property type="match status" value="1"/>
</dbReference>
<dbReference type="InterPro" id="IPR000238">
    <property type="entry name" value="RbfA"/>
</dbReference>
<evidence type="ECO:0000313" key="4">
    <source>
        <dbReference type="Proteomes" id="UP000195897"/>
    </source>
</evidence>
<comment type="function">
    <text evidence="2">One of several proteins that assist in the late maturation steps of the functional core of the 30S ribosomal subunit. Associates with free 30S ribosomal subunits (but not with 30S subunits that are part of 70S ribosomes or polysomes). Required for efficient processing of 16S rRNA. May interact with the 5'-terminal helix region of 16S rRNA.</text>
</comment>
<accession>A0A1Y4L9W1</accession>
<dbReference type="InterPro" id="IPR015946">
    <property type="entry name" value="KH_dom-like_a/b"/>
</dbReference>
<dbReference type="RefSeq" id="WP_087371709.1">
    <property type="nucleotide sequence ID" value="NZ_NFKK01000004.1"/>
</dbReference>
<dbReference type="AlphaFoldDB" id="A0A1Y4L9W1"/>
<dbReference type="PROSITE" id="PS01319">
    <property type="entry name" value="RBFA"/>
    <property type="match status" value="1"/>
</dbReference>
<dbReference type="GO" id="GO:0005829">
    <property type="term" value="C:cytosol"/>
    <property type="evidence" value="ECO:0007669"/>
    <property type="project" value="TreeGrafter"/>
</dbReference>
<sequence>MANNRIDRISELYGRALAEAIRQVKDPRVSGAFVSVTHCEVTNDLRYAKAYISVLGADDQAKEVMKGLKSAAGWLRREVGRAVQLRYAPELVFTLDHSIESGAHINDVIHQLAREGKMGAPESGEEE</sequence>
<evidence type="ECO:0000256" key="1">
    <source>
        <dbReference type="ARBA" id="ARBA00022517"/>
    </source>
</evidence>
<dbReference type="SUPFAM" id="SSF89919">
    <property type="entry name" value="Ribosome-binding factor A, RbfA"/>
    <property type="match status" value="1"/>
</dbReference>
<evidence type="ECO:0000256" key="2">
    <source>
        <dbReference type="HAMAP-Rule" id="MF_00003"/>
    </source>
</evidence>
<comment type="caution">
    <text evidence="3">The sequence shown here is derived from an EMBL/GenBank/DDBJ whole genome shotgun (WGS) entry which is preliminary data.</text>
</comment>
<reference evidence="4" key="1">
    <citation type="submission" date="2017-04" db="EMBL/GenBank/DDBJ databases">
        <title>Function of individual gut microbiota members based on whole genome sequencing of pure cultures obtained from chicken caecum.</title>
        <authorList>
            <person name="Medvecky M."/>
            <person name="Cejkova D."/>
            <person name="Polansky O."/>
            <person name="Karasova D."/>
            <person name="Kubasova T."/>
            <person name="Cizek A."/>
            <person name="Rychlik I."/>
        </authorList>
    </citation>
    <scope>NUCLEOTIDE SEQUENCE [LARGE SCALE GENOMIC DNA]</scope>
    <source>
        <strain evidence="4">An180</strain>
    </source>
</reference>
<proteinExistence type="inferred from homology"/>
<evidence type="ECO:0000313" key="3">
    <source>
        <dbReference type="EMBL" id="OUP53504.1"/>
    </source>
</evidence>
<gene>
    <name evidence="2" type="primary">rbfA</name>
    <name evidence="3" type="ORF">B5F17_05720</name>
</gene>
<keyword evidence="1 2" id="KW-0690">Ribosome biogenesis</keyword>
<dbReference type="InterPro" id="IPR020053">
    <property type="entry name" value="Ribosome-bd_factorA_CS"/>
</dbReference>
<name>A0A1Y4L9W1_9FIRM</name>
<dbReference type="EMBL" id="NFKK01000004">
    <property type="protein sequence ID" value="OUP53504.1"/>
    <property type="molecule type" value="Genomic_DNA"/>
</dbReference>
<protein>
    <recommendedName>
        <fullName evidence="2">Ribosome-binding factor A</fullName>
    </recommendedName>
</protein>
<comment type="similarity">
    <text evidence="2">Belongs to the RbfA family.</text>
</comment>
<dbReference type="NCBIfam" id="TIGR00082">
    <property type="entry name" value="rbfA"/>
    <property type="match status" value="1"/>
</dbReference>
<dbReference type="PANTHER" id="PTHR33515">
    <property type="entry name" value="RIBOSOME-BINDING FACTOR A, CHLOROPLASTIC-RELATED"/>
    <property type="match status" value="1"/>
</dbReference>
<keyword evidence="2" id="KW-0963">Cytoplasm</keyword>
<dbReference type="PANTHER" id="PTHR33515:SF1">
    <property type="entry name" value="RIBOSOME-BINDING FACTOR A, CHLOROPLASTIC-RELATED"/>
    <property type="match status" value="1"/>
</dbReference>
<organism evidence="3 4">
    <name type="scientific">Butyricicoccus pullicaecorum</name>
    <dbReference type="NCBI Taxonomy" id="501571"/>
    <lineage>
        <taxon>Bacteria</taxon>
        <taxon>Bacillati</taxon>
        <taxon>Bacillota</taxon>
        <taxon>Clostridia</taxon>
        <taxon>Eubacteriales</taxon>
        <taxon>Butyricicoccaceae</taxon>
        <taxon>Butyricicoccus</taxon>
    </lineage>
</organism>
<dbReference type="InterPro" id="IPR023799">
    <property type="entry name" value="RbfA_dom_sf"/>
</dbReference>
<dbReference type="HAMAP" id="MF_00003">
    <property type="entry name" value="RbfA"/>
    <property type="match status" value="1"/>
</dbReference>
<comment type="subunit">
    <text evidence="2">Monomer. Binds 30S ribosomal subunits, but not 50S ribosomal subunits or 70S ribosomes.</text>
</comment>
<dbReference type="GO" id="GO:0030490">
    <property type="term" value="P:maturation of SSU-rRNA"/>
    <property type="evidence" value="ECO:0007669"/>
    <property type="project" value="UniProtKB-UniRule"/>
</dbReference>
<comment type="subcellular location">
    <subcellularLocation>
        <location evidence="2">Cytoplasm</location>
    </subcellularLocation>
</comment>
<dbReference type="GO" id="GO:0043024">
    <property type="term" value="F:ribosomal small subunit binding"/>
    <property type="evidence" value="ECO:0007669"/>
    <property type="project" value="TreeGrafter"/>
</dbReference>
<dbReference type="Gene3D" id="3.30.300.20">
    <property type="match status" value="1"/>
</dbReference>